<dbReference type="STRING" id="1250231.SAMN04488552_2578"/>
<dbReference type="EMBL" id="LT629745">
    <property type="protein sequence ID" value="SDS25070.1"/>
    <property type="molecule type" value="Genomic_DNA"/>
</dbReference>
<sequence>MNWIEIMGPSGIGKSTLLNSLSKFRNNRNDWVYLNEGLEILAKNNLDSSISDKILKYYLKQKVLNTKKNVLVKSILDGKRAYLENGKNYSALVESYLKYHFYFPSSNALEKTYRISLFKTIIEQMCTFDFYNFRIPVLLDEGPLNHHPDLKQNDWEKKQITPKGIIFCHLDIDENFDRVKRREKNGRLVPLHEGMEDYELKESIKSNYDLYLEKRDLLIAEGIPYFDIDLKKVQNIQLLEVKRFIKNIMK</sequence>
<evidence type="ECO:0000313" key="1">
    <source>
        <dbReference type="EMBL" id="SDS25070.1"/>
    </source>
</evidence>
<gene>
    <name evidence="1" type="ORF">SAMN04488552_2578</name>
</gene>
<dbReference type="SUPFAM" id="SSF52540">
    <property type="entry name" value="P-loop containing nucleoside triphosphate hydrolases"/>
    <property type="match status" value="1"/>
</dbReference>
<evidence type="ECO:0000313" key="2">
    <source>
        <dbReference type="Proteomes" id="UP000198858"/>
    </source>
</evidence>
<dbReference type="AlphaFoldDB" id="A0A1H1QNM5"/>
<accession>A0A1H1QNM5</accession>
<protein>
    <submittedName>
        <fullName evidence="1">ABC transporter</fullName>
    </submittedName>
</protein>
<dbReference type="Proteomes" id="UP000198858">
    <property type="component" value="Chromosome I"/>
</dbReference>
<reference evidence="1 2" key="1">
    <citation type="submission" date="2016-10" db="EMBL/GenBank/DDBJ databases">
        <authorList>
            <person name="Varghese N."/>
            <person name="Submissions S."/>
        </authorList>
    </citation>
    <scope>NUCLEOTIDE SEQUENCE [LARGE SCALE GENOMIC DNA]</scope>
    <source>
        <strain evidence="1 2">Mar_2010_102</strain>
    </source>
</reference>
<dbReference type="Gene3D" id="3.40.50.300">
    <property type="entry name" value="P-loop containing nucleotide triphosphate hydrolases"/>
    <property type="match status" value="1"/>
</dbReference>
<keyword evidence="2" id="KW-1185">Reference proteome</keyword>
<proteinExistence type="predicted"/>
<organism evidence="1 2">
    <name type="scientific">Christiangramia echinicola</name>
    <dbReference type="NCBI Taxonomy" id="279359"/>
    <lineage>
        <taxon>Bacteria</taxon>
        <taxon>Pseudomonadati</taxon>
        <taxon>Bacteroidota</taxon>
        <taxon>Flavobacteriia</taxon>
        <taxon>Flavobacteriales</taxon>
        <taxon>Flavobacteriaceae</taxon>
        <taxon>Christiangramia</taxon>
    </lineage>
</organism>
<dbReference type="RefSeq" id="WP_089663170.1">
    <property type="nucleotide sequence ID" value="NZ_LT629745.1"/>
</dbReference>
<name>A0A1H1QNM5_9FLAO</name>
<dbReference type="InterPro" id="IPR027417">
    <property type="entry name" value="P-loop_NTPase"/>
</dbReference>